<dbReference type="Proteomes" id="UP000298264">
    <property type="component" value="Unassembled WGS sequence"/>
</dbReference>
<evidence type="ECO:0000313" key="1">
    <source>
        <dbReference type="EMBL" id="TGN06940.1"/>
    </source>
</evidence>
<dbReference type="RefSeq" id="WP_135765665.1">
    <property type="nucleotide sequence ID" value="NZ_RQHV01000062.1"/>
</dbReference>
<dbReference type="OrthoDB" id="9817786at2"/>
<proteinExistence type="predicted"/>
<keyword evidence="2" id="KW-1185">Reference proteome</keyword>
<dbReference type="EMBL" id="RQHV01000062">
    <property type="protein sequence ID" value="TGN06940.1"/>
    <property type="molecule type" value="Genomic_DNA"/>
</dbReference>
<gene>
    <name evidence="1" type="ORF">EHS11_17570</name>
</gene>
<organism evidence="1 2">
    <name type="scientific">Leptospira ilyithenensis</name>
    <dbReference type="NCBI Taxonomy" id="2484901"/>
    <lineage>
        <taxon>Bacteria</taxon>
        <taxon>Pseudomonadati</taxon>
        <taxon>Spirochaetota</taxon>
        <taxon>Spirochaetia</taxon>
        <taxon>Leptospirales</taxon>
        <taxon>Leptospiraceae</taxon>
        <taxon>Leptospira</taxon>
    </lineage>
</organism>
<protein>
    <submittedName>
        <fullName evidence="1">Uncharacterized protein</fullName>
    </submittedName>
</protein>
<sequence length="303" mass="33741">MFKNLLVVVSLLGFVQCSSVSFKESDLGNDPKIPFTAFNPKPGVDVFNTLRVDIIRQYRTVTTQNANGTVTQRRERVEDQPAGIELGNGLFLDANQNLILSLIDVLGLRNKDKFKVTQKASGFMSNDVILTKDGQHLTLDTGGILGGKTEYMVTSGSVTLKGGILSSDTVITYDKDSVTYDPKGILGGLSKFTIQRRGTDFISPGLFWDTVFRFDGKDDSITLGTDLVLQNKKTQMEVTRKFETTSFFSSEIYTSTYKFYRTKSTYLMINPQGKGFKATINGKSVNILYSDFWGNREVEIIVE</sequence>
<evidence type="ECO:0000313" key="2">
    <source>
        <dbReference type="Proteomes" id="UP000298264"/>
    </source>
</evidence>
<reference evidence="1" key="1">
    <citation type="journal article" date="2019" name="PLoS Negl. Trop. Dis.">
        <title>Revisiting the worldwide diversity of Leptospira species in the environment.</title>
        <authorList>
            <person name="Vincent A.T."/>
            <person name="Schiettekatte O."/>
            <person name="Bourhy P."/>
            <person name="Veyrier F.J."/>
            <person name="Picardeau M."/>
        </authorList>
    </citation>
    <scope>NUCLEOTIDE SEQUENCE [LARGE SCALE GENOMIC DNA]</scope>
    <source>
        <strain evidence="1">201400974</strain>
    </source>
</reference>
<accession>A0A4R9LLR8</accession>
<name>A0A4R9LLR8_9LEPT</name>
<comment type="caution">
    <text evidence="1">The sequence shown here is derived from an EMBL/GenBank/DDBJ whole genome shotgun (WGS) entry which is preliminary data.</text>
</comment>
<dbReference type="AlphaFoldDB" id="A0A4R9LLR8"/>